<dbReference type="PROSITE" id="PS50853">
    <property type="entry name" value="FN3"/>
    <property type="match status" value="1"/>
</dbReference>
<dbReference type="Gene3D" id="3.40.50.1110">
    <property type="entry name" value="SGNH hydrolase"/>
    <property type="match status" value="1"/>
</dbReference>
<evidence type="ECO:0000259" key="3">
    <source>
        <dbReference type="PROSITE" id="PS50853"/>
    </source>
</evidence>
<feature type="signal peptide" evidence="2">
    <location>
        <begin position="1"/>
        <end position="32"/>
    </location>
</feature>
<gene>
    <name evidence="4" type="ORF">Purlil1_3139</name>
</gene>
<reference evidence="4 5" key="1">
    <citation type="journal article" date="2024" name="Microbiol. Resour. Announc.">
        <title>Genome annotations for the ascomycete fungi Trichoderma harzianum, Trichoderma aggressivum, and Purpureocillium lilacinum.</title>
        <authorList>
            <person name="Beijen E.P.W."/>
            <person name="Ohm R.A."/>
        </authorList>
    </citation>
    <scope>NUCLEOTIDE SEQUENCE [LARGE SCALE GENOMIC DNA]</scope>
    <source>
        <strain evidence="4 5">CBS 150709</strain>
    </source>
</reference>
<dbReference type="InterPro" id="IPR036514">
    <property type="entry name" value="SGNH_hydro_sf"/>
</dbReference>
<feature type="region of interest" description="Disordered" evidence="1">
    <location>
        <begin position="684"/>
        <end position="711"/>
    </location>
</feature>
<dbReference type="InterPro" id="IPR003961">
    <property type="entry name" value="FN3_dom"/>
</dbReference>
<dbReference type="InterPro" id="IPR051532">
    <property type="entry name" value="Ester_Hydrolysis_Enzymes"/>
</dbReference>
<dbReference type="SUPFAM" id="SSF52266">
    <property type="entry name" value="SGNH hydrolase"/>
    <property type="match status" value="1"/>
</dbReference>
<dbReference type="EMBL" id="JAWRVI010000008">
    <property type="protein sequence ID" value="KAK4092518.1"/>
    <property type="molecule type" value="Genomic_DNA"/>
</dbReference>
<dbReference type="Gene3D" id="2.60.40.10">
    <property type="entry name" value="Immunoglobulins"/>
    <property type="match status" value="1"/>
</dbReference>
<organism evidence="4 5">
    <name type="scientific">Purpureocillium lilacinum</name>
    <name type="common">Paecilomyces lilacinus</name>
    <dbReference type="NCBI Taxonomy" id="33203"/>
    <lineage>
        <taxon>Eukaryota</taxon>
        <taxon>Fungi</taxon>
        <taxon>Dikarya</taxon>
        <taxon>Ascomycota</taxon>
        <taxon>Pezizomycotina</taxon>
        <taxon>Sordariomycetes</taxon>
        <taxon>Hypocreomycetidae</taxon>
        <taxon>Hypocreales</taxon>
        <taxon>Ophiocordycipitaceae</taxon>
        <taxon>Purpureocillium</taxon>
    </lineage>
</organism>
<dbReference type="PANTHER" id="PTHR30383:SF19">
    <property type="entry name" value="FIBRONECTIN TYPE-III DOMAIN-CONTAINING PROTEIN"/>
    <property type="match status" value="1"/>
</dbReference>
<evidence type="ECO:0000256" key="1">
    <source>
        <dbReference type="SAM" id="MobiDB-lite"/>
    </source>
</evidence>
<feature type="domain" description="Fibronectin type-III" evidence="3">
    <location>
        <begin position="702"/>
        <end position="790"/>
    </location>
</feature>
<evidence type="ECO:0000313" key="5">
    <source>
        <dbReference type="Proteomes" id="UP001287286"/>
    </source>
</evidence>
<name>A0ABR0C803_PURLI</name>
<accession>A0ABR0C803</accession>
<proteinExistence type="predicted"/>
<protein>
    <submittedName>
        <fullName evidence="4">CAZyme family CE3</fullName>
    </submittedName>
</protein>
<keyword evidence="2" id="KW-0732">Signal</keyword>
<dbReference type="InterPro" id="IPR013830">
    <property type="entry name" value="SGNH_hydro"/>
</dbReference>
<dbReference type="InterPro" id="IPR013783">
    <property type="entry name" value="Ig-like_fold"/>
</dbReference>
<comment type="caution">
    <text evidence="4">The sequence shown here is derived from an EMBL/GenBank/DDBJ whole genome shotgun (WGS) entry which is preliminary data.</text>
</comment>
<dbReference type="PANTHER" id="PTHR30383">
    <property type="entry name" value="THIOESTERASE 1/PROTEASE 1/LYSOPHOSPHOLIPASE L1"/>
    <property type="match status" value="1"/>
</dbReference>
<dbReference type="SUPFAM" id="SSF49265">
    <property type="entry name" value="Fibronectin type III"/>
    <property type="match status" value="1"/>
</dbReference>
<feature type="region of interest" description="Disordered" evidence="1">
    <location>
        <begin position="400"/>
        <end position="425"/>
    </location>
</feature>
<feature type="chain" id="PRO_5046301251" evidence="2">
    <location>
        <begin position="33"/>
        <end position="790"/>
    </location>
</feature>
<evidence type="ECO:0000313" key="4">
    <source>
        <dbReference type="EMBL" id="KAK4092518.1"/>
    </source>
</evidence>
<dbReference type="Proteomes" id="UP001287286">
    <property type="component" value="Unassembled WGS sequence"/>
</dbReference>
<keyword evidence="5" id="KW-1185">Reference proteome</keyword>
<evidence type="ECO:0000256" key="2">
    <source>
        <dbReference type="SAM" id="SignalP"/>
    </source>
</evidence>
<sequence>MAWNCSSRGALFLALALICCIVSFHERPVAQASPHGISKRSFAGGTIGLGELIHGVKEFLADDNAYTSGGGDCKVYVQCEQTDSIGVFTGDWNVCYVGGRQYFNQPHIGDFSVTFTKAGGVNGDKQDGLHSPVLQIAAFNDWEPFVLDDIIGAQSGDHRNLCVFLKQASIRMLRWSCGVPKKGQHSAFGISLLDPAFGSPGFKSGWCKSRPQIVHTNAGRPLTWKPSGTAHVSQYQKNEYGVGERYAFDVIIYDAGGAQIGHAQKAAVDSTGHLSLTSKLPYTLDITVDDVGSSPVQFAYAGQLWTCDGKDASAHKCTLGNGPRNGYDNGNREGDMGFTCAEAPVAPPPITTSLRGMFVGDSITQGADGDYTWRYRLWQWLRNEGVDTNFVGPYQGTYPAASPADAKPKPPPLQGAGSPPGVVPNSGRYAADVEAAFPRPHYGMWGRQAAQVYPAIGAYVKQYQPDFLFILLGFNDLGWFVSGPEGTLSSVEKVVRNAQAARPSLKVLVGNVPQRTLIKVVNEQLPDKTTDYNKRLQSAISGWSTDASTVRLVDMQKNYNCHPEGCPDGYDGLHPSALGEFHIAQSFADVLRKEFGVGKNPFTVGKVPARVATTPTNLQAASVPAGIEVTWDPIFGARGFDLQSRRKGSSDWTDRHALTNAYWETWVSDGDTVEYRVRTSMGDDSKSPWTGAVSATAHPKTAPGPKNIHGTSTGSGITATWDPVPGYSVNVYEFIVFDKDQPGAILTSVSTKSTGATINNLAKGHKHVISVVTWTDAGGGFPSVGPDVTV</sequence>
<dbReference type="Pfam" id="PF13472">
    <property type="entry name" value="Lipase_GDSL_2"/>
    <property type="match status" value="1"/>
</dbReference>
<dbReference type="InterPro" id="IPR036116">
    <property type="entry name" value="FN3_sf"/>
</dbReference>
<dbReference type="CDD" id="cd00063">
    <property type="entry name" value="FN3"/>
    <property type="match status" value="1"/>
</dbReference>